<keyword evidence="5 11" id="KW-0547">Nucleotide-binding</keyword>
<protein>
    <recommendedName>
        <fullName evidence="11">Phenylalanine--tRNA ligase beta subunit</fullName>
        <ecNumber evidence="11">6.1.1.20</ecNumber>
    </recommendedName>
    <alternativeName>
        <fullName evidence="11">Phenylalanyl-tRNA synthetase beta subunit</fullName>
        <shortName evidence="11">PheRS</shortName>
    </alternativeName>
</protein>
<evidence type="ECO:0000256" key="5">
    <source>
        <dbReference type="ARBA" id="ARBA00022741"/>
    </source>
</evidence>
<keyword evidence="11" id="KW-0963">Cytoplasm</keyword>
<sequence>MNIKVPHSWLKTLLETPIEPRVIANKLSLSGPSVEKMEKVGDDWVYQIEVTTNRPDAFSIWGIAQEINAIFKFQGLSAKLKEPLRVNETPRLETKELSLEVKIEKEELCPRFTAVILDHVKIKPSPVWAQKHLELSGIRAINSAVDISNYLMLELGQPMHTFDYDKILGSKMVLRESRVGENIVTLDGVKRNLPLGSIVIEDEKRLIDLCGIMGGENSQVDENTKRVLLFVQTYDPAKIRKTTRELGFITEASSRFEKGLDTEGVMPGINRAVKLFQDWCDAKVASKVIDIYPHPYKPKTVSLIKKRLNHYLGTDITLAKARDILELLNFEAKINGEQIEAKIPSKRAGDIEQEEDLIEEIGRIWGYNKVPNILPSQGTAPKENFLFFWQDKVKDYLKFQGFYEVYTYSMISKSDLEALNLNPNTALKIRNPLNLDLEYMRPTLLPSHLLSFAKNKERGKGTKLFELANIYLPQKEGELPNERLTLAGLWQTSEFLALKGVLEGLFDELSIDASFIQKDIPNYVSGLTAQVLSDGKELGEVGKLDPKVAKTFGIEDDIFVFGLDFEILSTLAKLTKKFVPISRYPEVQEDISMIVDKKTEIVQISKVLKEAGDNLLTKVEPFDIFEDEKFGPNKKSVAVHLVYQSQNHSLSSKEVEKVRNEIIKTLEKNLGAKVRLRLDVV</sequence>
<dbReference type="Gene3D" id="3.30.56.10">
    <property type="match status" value="2"/>
</dbReference>
<dbReference type="PANTHER" id="PTHR10947">
    <property type="entry name" value="PHENYLALANYL-TRNA SYNTHETASE BETA CHAIN AND LEUCINE-RICH REPEAT-CONTAINING PROTEIN 47"/>
    <property type="match status" value="1"/>
</dbReference>
<dbReference type="InterPro" id="IPR005146">
    <property type="entry name" value="B3/B4_tRNA-bd"/>
</dbReference>
<dbReference type="GO" id="GO:0005524">
    <property type="term" value="F:ATP binding"/>
    <property type="evidence" value="ECO:0007669"/>
    <property type="project" value="UniProtKB-UniRule"/>
</dbReference>
<dbReference type="InterPro" id="IPR045060">
    <property type="entry name" value="Phe-tRNA-ligase_IIc_bsu"/>
</dbReference>
<evidence type="ECO:0000256" key="9">
    <source>
        <dbReference type="ARBA" id="ARBA00023146"/>
    </source>
</evidence>
<dbReference type="InterPro" id="IPR005121">
    <property type="entry name" value="Fdx_antiC-bd"/>
</dbReference>
<dbReference type="SMART" id="SM00874">
    <property type="entry name" value="B5"/>
    <property type="match status" value="1"/>
</dbReference>
<dbReference type="InterPro" id="IPR020825">
    <property type="entry name" value="Phe-tRNA_synthase-like_B3/B4"/>
</dbReference>
<evidence type="ECO:0000313" key="14">
    <source>
        <dbReference type="EMBL" id="OGD86020.1"/>
    </source>
</evidence>
<dbReference type="SMART" id="SM00873">
    <property type="entry name" value="B3_4"/>
    <property type="match status" value="1"/>
</dbReference>
<evidence type="ECO:0000256" key="4">
    <source>
        <dbReference type="ARBA" id="ARBA00022723"/>
    </source>
</evidence>
<evidence type="ECO:0000256" key="3">
    <source>
        <dbReference type="ARBA" id="ARBA00022598"/>
    </source>
</evidence>
<dbReference type="GO" id="GO:0009328">
    <property type="term" value="C:phenylalanine-tRNA ligase complex"/>
    <property type="evidence" value="ECO:0007669"/>
    <property type="project" value="TreeGrafter"/>
</dbReference>
<dbReference type="InterPro" id="IPR009061">
    <property type="entry name" value="DNA-bd_dom_put_sf"/>
</dbReference>
<dbReference type="Pfam" id="PF03147">
    <property type="entry name" value="FDX-ACB"/>
    <property type="match status" value="1"/>
</dbReference>
<keyword evidence="8 11" id="KW-0648">Protein biosynthesis</keyword>
<dbReference type="GO" id="GO:0000287">
    <property type="term" value="F:magnesium ion binding"/>
    <property type="evidence" value="ECO:0007669"/>
    <property type="project" value="UniProtKB-UniRule"/>
</dbReference>
<dbReference type="HAMAP" id="MF_00283">
    <property type="entry name" value="Phe_tRNA_synth_beta1"/>
    <property type="match status" value="1"/>
</dbReference>
<dbReference type="InterPro" id="IPR041616">
    <property type="entry name" value="PheRS_beta_core"/>
</dbReference>
<comment type="cofactor">
    <cofactor evidence="11">
        <name>Mg(2+)</name>
        <dbReference type="ChEBI" id="CHEBI:18420"/>
    </cofactor>
    <text evidence="11">Binds 2 magnesium ions per tetramer.</text>
</comment>
<feature type="binding site" evidence="11">
    <location>
        <position position="360"/>
    </location>
    <ligand>
        <name>Mg(2+)</name>
        <dbReference type="ChEBI" id="CHEBI:18420"/>
        <note>shared with alpha subunit</note>
    </ligand>
</feature>
<keyword evidence="4 11" id="KW-0479">Metal-binding</keyword>
<dbReference type="Pfam" id="PF03484">
    <property type="entry name" value="B5"/>
    <property type="match status" value="1"/>
</dbReference>
<comment type="catalytic activity">
    <reaction evidence="10 11">
        <text>tRNA(Phe) + L-phenylalanine + ATP = L-phenylalanyl-tRNA(Phe) + AMP + diphosphate + H(+)</text>
        <dbReference type="Rhea" id="RHEA:19413"/>
        <dbReference type="Rhea" id="RHEA-COMP:9668"/>
        <dbReference type="Rhea" id="RHEA-COMP:9699"/>
        <dbReference type="ChEBI" id="CHEBI:15378"/>
        <dbReference type="ChEBI" id="CHEBI:30616"/>
        <dbReference type="ChEBI" id="CHEBI:33019"/>
        <dbReference type="ChEBI" id="CHEBI:58095"/>
        <dbReference type="ChEBI" id="CHEBI:78442"/>
        <dbReference type="ChEBI" id="CHEBI:78531"/>
        <dbReference type="ChEBI" id="CHEBI:456215"/>
        <dbReference type="EC" id="6.1.1.20"/>
    </reaction>
</comment>
<comment type="similarity">
    <text evidence="1 11">Belongs to the phenylalanyl-tRNA synthetase beta subunit family. Type 1 subfamily.</text>
</comment>
<evidence type="ECO:0000256" key="1">
    <source>
        <dbReference type="ARBA" id="ARBA00008653"/>
    </source>
</evidence>
<evidence type="ECO:0000313" key="15">
    <source>
        <dbReference type="Proteomes" id="UP000176628"/>
    </source>
</evidence>
<dbReference type="SUPFAM" id="SSF54991">
    <property type="entry name" value="Anticodon-binding domain of PheRS"/>
    <property type="match status" value="1"/>
</dbReference>
<evidence type="ECO:0000256" key="10">
    <source>
        <dbReference type="ARBA" id="ARBA00049255"/>
    </source>
</evidence>
<dbReference type="SMART" id="SM00896">
    <property type="entry name" value="FDX-ACB"/>
    <property type="match status" value="1"/>
</dbReference>
<dbReference type="Gene3D" id="3.30.70.380">
    <property type="entry name" value="Ferrodoxin-fold anticodon-binding domain"/>
    <property type="match status" value="1"/>
</dbReference>
<dbReference type="PROSITE" id="PS51483">
    <property type="entry name" value="B5"/>
    <property type="match status" value="1"/>
</dbReference>
<dbReference type="PROSITE" id="PS51447">
    <property type="entry name" value="FDX_ACB"/>
    <property type="match status" value="1"/>
</dbReference>
<dbReference type="SUPFAM" id="SSF55681">
    <property type="entry name" value="Class II aaRS and biotin synthetases"/>
    <property type="match status" value="1"/>
</dbReference>
<feature type="binding site" evidence="11">
    <location>
        <position position="356"/>
    </location>
    <ligand>
        <name>Mg(2+)</name>
        <dbReference type="ChEBI" id="CHEBI:18420"/>
        <note>shared with alpha subunit</note>
    </ligand>
</feature>
<feature type="domain" description="B5" evidence="13">
    <location>
        <begin position="296"/>
        <end position="372"/>
    </location>
</feature>
<dbReference type="CDD" id="cd00769">
    <property type="entry name" value="PheRS_beta_core"/>
    <property type="match status" value="1"/>
</dbReference>
<feature type="domain" description="FDX-ACB" evidence="12">
    <location>
        <begin position="582"/>
        <end position="675"/>
    </location>
</feature>
<comment type="subunit">
    <text evidence="2 11">Tetramer of two alpha and two beta subunits.</text>
</comment>
<comment type="caution">
    <text evidence="14">The sequence shown here is derived from an EMBL/GenBank/DDBJ whole genome shotgun (WGS) entry which is preliminary data.</text>
</comment>
<evidence type="ECO:0000256" key="6">
    <source>
        <dbReference type="ARBA" id="ARBA00022840"/>
    </source>
</evidence>
<evidence type="ECO:0000256" key="7">
    <source>
        <dbReference type="ARBA" id="ARBA00022842"/>
    </source>
</evidence>
<dbReference type="Proteomes" id="UP000176628">
    <property type="component" value="Unassembled WGS sequence"/>
</dbReference>
<accession>A0A1F5G2C3</accession>
<dbReference type="AlphaFoldDB" id="A0A1F5G2C3"/>
<feature type="binding site" evidence="11">
    <location>
        <position position="350"/>
    </location>
    <ligand>
        <name>Mg(2+)</name>
        <dbReference type="ChEBI" id="CHEBI:18420"/>
        <note>shared with alpha subunit</note>
    </ligand>
</feature>
<dbReference type="GO" id="GO:0006432">
    <property type="term" value="P:phenylalanyl-tRNA aminoacylation"/>
    <property type="evidence" value="ECO:0007669"/>
    <property type="project" value="UniProtKB-UniRule"/>
</dbReference>
<dbReference type="InterPro" id="IPR005147">
    <property type="entry name" value="tRNA_synthase_B5-dom"/>
</dbReference>
<dbReference type="GO" id="GO:0004826">
    <property type="term" value="F:phenylalanine-tRNA ligase activity"/>
    <property type="evidence" value="ECO:0007669"/>
    <property type="project" value="UniProtKB-UniRule"/>
</dbReference>
<dbReference type="EMBL" id="MFAV01000037">
    <property type="protein sequence ID" value="OGD86020.1"/>
    <property type="molecule type" value="Genomic_DNA"/>
</dbReference>
<dbReference type="Gene3D" id="3.30.930.10">
    <property type="entry name" value="Bira Bifunctional Protein, Domain 2"/>
    <property type="match status" value="1"/>
</dbReference>
<evidence type="ECO:0000256" key="8">
    <source>
        <dbReference type="ARBA" id="ARBA00022917"/>
    </source>
</evidence>
<dbReference type="InterPro" id="IPR004532">
    <property type="entry name" value="Phe-tRNA-ligase_IIc_bsu_bact"/>
</dbReference>
<reference evidence="14 15" key="1">
    <citation type="journal article" date="2016" name="Nat. Commun.">
        <title>Thousands of microbial genomes shed light on interconnected biogeochemical processes in an aquifer system.</title>
        <authorList>
            <person name="Anantharaman K."/>
            <person name="Brown C.T."/>
            <person name="Hug L.A."/>
            <person name="Sharon I."/>
            <person name="Castelle C.J."/>
            <person name="Probst A.J."/>
            <person name="Thomas B.C."/>
            <person name="Singh A."/>
            <person name="Wilkins M.J."/>
            <person name="Karaoz U."/>
            <person name="Brodie E.L."/>
            <person name="Williams K.H."/>
            <person name="Hubbard S.S."/>
            <person name="Banfield J.F."/>
        </authorList>
    </citation>
    <scope>NUCLEOTIDE SEQUENCE [LARGE SCALE GENOMIC DNA]</scope>
</reference>
<keyword evidence="6 11" id="KW-0067">ATP-binding</keyword>
<dbReference type="SUPFAM" id="SSF56037">
    <property type="entry name" value="PheT/TilS domain"/>
    <property type="match status" value="1"/>
</dbReference>
<name>A0A1F5G2C3_9BACT</name>
<dbReference type="Pfam" id="PF03483">
    <property type="entry name" value="B3_4"/>
    <property type="match status" value="1"/>
</dbReference>
<gene>
    <name evidence="11" type="primary">pheT</name>
    <name evidence="14" type="ORF">A2Z23_01240</name>
</gene>
<dbReference type="PANTHER" id="PTHR10947:SF0">
    <property type="entry name" value="PHENYLALANINE--TRNA LIGASE BETA SUBUNIT"/>
    <property type="match status" value="1"/>
</dbReference>
<keyword evidence="7 11" id="KW-0460">Magnesium</keyword>
<evidence type="ECO:0000256" key="11">
    <source>
        <dbReference type="HAMAP-Rule" id="MF_00283"/>
    </source>
</evidence>
<dbReference type="Gene3D" id="3.50.40.10">
    <property type="entry name" value="Phenylalanyl-trna Synthetase, Chain B, domain 3"/>
    <property type="match status" value="1"/>
</dbReference>
<dbReference type="InterPro" id="IPR045864">
    <property type="entry name" value="aa-tRNA-synth_II/BPL/LPL"/>
</dbReference>
<organism evidence="14 15">
    <name type="scientific">Candidatus Curtissbacteria bacterium RBG_16_39_7</name>
    <dbReference type="NCBI Taxonomy" id="1797707"/>
    <lineage>
        <taxon>Bacteria</taxon>
        <taxon>Candidatus Curtissiibacteriota</taxon>
    </lineage>
</organism>
<comment type="subcellular location">
    <subcellularLocation>
        <location evidence="11">Cytoplasm</location>
    </subcellularLocation>
</comment>
<evidence type="ECO:0000256" key="2">
    <source>
        <dbReference type="ARBA" id="ARBA00011209"/>
    </source>
</evidence>
<proteinExistence type="inferred from homology"/>
<evidence type="ECO:0000259" key="13">
    <source>
        <dbReference type="PROSITE" id="PS51483"/>
    </source>
</evidence>
<dbReference type="NCBIfam" id="TIGR00472">
    <property type="entry name" value="pheT_bact"/>
    <property type="match status" value="1"/>
</dbReference>
<evidence type="ECO:0000259" key="12">
    <source>
        <dbReference type="PROSITE" id="PS51447"/>
    </source>
</evidence>
<dbReference type="Pfam" id="PF17759">
    <property type="entry name" value="tRNA_synthFbeta"/>
    <property type="match status" value="1"/>
</dbReference>
<dbReference type="InterPro" id="IPR036690">
    <property type="entry name" value="Fdx_antiC-bd_sf"/>
</dbReference>
<dbReference type="GO" id="GO:0003723">
    <property type="term" value="F:RNA binding"/>
    <property type="evidence" value="ECO:0007669"/>
    <property type="project" value="InterPro"/>
</dbReference>
<dbReference type="EC" id="6.1.1.20" evidence="11"/>
<dbReference type="SUPFAM" id="SSF46955">
    <property type="entry name" value="Putative DNA-binding domain"/>
    <property type="match status" value="2"/>
</dbReference>
<keyword evidence="9 11" id="KW-0030">Aminoacyl-tRNA synthetase</keyword>
<keyword evidence="3 11" id="KW-0436">Ligase</keyword>
<feature type="binding site" evidence="11">
    <location>
        <position position="359"/>
    </location>
    <ligand>
        <name>Mg(2+)</name>
        <dbReference type="ChEBI" id="CHEBI:18420"/>
        <note>shared with alpha subunit</note>
    </ligand>
</feature>